<organism evidence="2 3">
    <name type="scientific">Hohenbuehelia grisea</name>
    <dbReference type="NCBI Taxonomy" id="104357"/>
    <lineage>
        <taxon>Eukaryota</taxon>
        <taxon>Fungi</taxon>
        <taxon>Dikarya</taxon>
        <taxon>Basidiomycota</taxon>
        <taxon>Agaricomycotina</taxon>
        <taxon>Agaricomycetes</taxon>
        <taxon>Agaricomycetidae</taxon>
        <taxon>Agaricales</taxon>
        <taxon>Pleurotineae</taxon>
        <taxon>Pleurotaceae</taxon>
        <taxon>Hohenbuehelia</taxon>
    </lineage>
</organism>
<dbReference type="PANTHER" id="PTHR47204:SF1">
    <property type="entry name" value="RIBONUCLEASE H2 SUBUNIT C"/>
    <property type="match status" value="1"/>
</dbReference>
<evidence type="ECO:0000313" key="2">
    <source>
        <dbReference type="EMBL" id="KAL0954088.1"/>
    </source>
</evidence>
<accession>A0ABR3JF92</accession>
<evidence type="ECO:0000256" key="1">
    <source>
        <dbReference type="SAM" id="MobiDB-lite"/>
    </source>
</evidence>
<dbReference type="EMBL" id="JASNQZ010000008">
    <property type="protein sequence ID" value="KAL0954088.1"/>
    <property type="molecule type" value="Genomic_DNA"/>
</dbReference>
<proteinExistence type="predicted"/>
<feature type="region of interest" description="Disordered" evidence="1">
    <location>
        <begin position="151"/>
        <end position="219"/>
    </location>
</feature>
<comment type="caution">
    <text evidence="2">The sequence shown here is derived from an EMBL/GenBank/DDBJ whole genome shotgun (WGS) entry which is preliminary data.</text>
</comment>
<feature type="compositionally biased region" description="Basic and acidic residues" evidence="1">
    <location>
        <begin position="46"/>
        <end position="57"/>
    </location>
</feature>
<feature type="region of interest" description="Disordered" evidence="1">
    <location>
        <begin position="46"/>
        <end position="75"/>
    </location>
</feature>
<dbReference type="Gene3D" id="2.40.128.680">
    <property type="match status" value="1"/>
</dbReference>
<reference evidence="3" key="1">
    <citation type="submission" date="2024-06" db="EMBL/GenBank/DDBJ databases">
        <title>Multi-omics analyses provide insights into the biosynthesis of the anticancer antibiotic pleurotin in Hohenbuehelia grisea.</title>
        <authorList>
            <person name="Weaver J.A."/>
            <person name="Alberti F."/>
        </authorList>
    </citation>
    <scope>NUCLEOTIDE SEQUENCE [LARGE SCALE GENOMIC DNA]</scope>
    <source>
        <strain evidence="3">T-177</strain>
    </source>
</reference>
<name>A0ABR3JF92_9AGAR</name>
<dbReference type="Proteomes" id="UP001556367">
    <property type="component" value="Unassembled WGS sequence"/>
</dbReference>
<dbReference type="PANTHER" id="PTHR47204">
    <property type="entry name" value="OS02G0168900 PROTEIN"/>
    <property type="match status" value="1"/>
</dbReference>
<sequence>MSAASIAILPPQKTPPLATCCPQLMPFNIDYNGIAPISTYFRVEPSKERVAAPEEPKGGNSTVDASPAAPSTNSEATGLLKEDIDVSTPGDPGAEVGTVLAPEVVEPTASASESTRFVSSFRGRAIHGLRVELPPGYSGLILRSAGEDLNEASSSVSTREAPTTEKVTAEHSSAKTTRRSTRHAQGAATAEPIRDADGDEVMADSTDAGSYGEEPPIRGLHPTAAFSAFMLWQPDNPVNEARDEYHRSLTEWVGLSSLINQVE</sequence>
<feature type="compositionally biased region" description="Polar residues" evidence="1">
    <location>
        <begin position="151"/>
        <end position="161"/>
    </location>
</feature>
<dbReference type="InterPro" id="IPR013924">
    <property type="entry name" value="RNase_H2_suC"/>
</dbReference>
<evidence type="ECO:0000313" key="3">
    <source>
        <dbReference type="Proteomes" id="UP001556367"/>
    </source>
</evidence>
<feature type="compositionally biased region" description="Polar residues" evidence="1">
    <location>
        <begin position="59"/>
        <end position="75"/>
    </location>
</feature>
<keyword evidence="3" id="KW-1185">Reference proteome</keyword>
<gene>
    <name evidence="2" type="ORF">HGRIS_005234</name>
</gene>
<protein>
    <submittedName>
        <fullName evidence="2">Uncharacterized protein</fullName>
    </submittedName>
</protein>
<dbReference type="Pfam" id="PF08615">
    <property type="entry name" value="RNase_H2_suC"/>
    <property type="match status" value="1"/>
</dbReference>